<dbReference type="EMBL" id="JBFXLT010000019">
    <property type="protein sequence ID" value="KAL2817156.1"/>
    <property type="molecule type" value="Genomic_DNA"/>
</dbReference>
<accession>A0ABR4HNU3</accession>
<protein>
    <submittedName>
        <fullName evidence="1">Uncharacterized protein</fullName>
    </submittedName>
</protein>
<organism evidence="1 2">
    <name type="scientific">Aspergillus granulosus</name>
    <dbReference type="NCBI Taxonomy" id="176169"/>
    <lineage>
        <taxon>Eukaryota</taxon>
        <taxon>Fungi</taxon>
        <taxon>Dikarya</taxon>
        <taxon>Ascomycota</taxon>
        <taxon>Pezizomycotina</taxon>
        <taxon>Eurotiomycetes</taxon>
        <taxon>Eurotiomycetidae</taxon>
        <taxon>Eurotiales</taxon>
        <taxon>Aspergillaceae</taxon>
        <taxon>Aspergillus</taxon>
        <taxon>Aspergillus subgen. Nidulantes</taxon>
    </lineage>
</organism>
<gene>
    <name evidence="1" type="ORF">BJX63DRAFT_386253</name>
</gene>
<comment type="caution">
    <text evidence="1">The sequence shown here is derived from an EMBL/GenBank/DDBJ whole genome shotgun (WGS) entry which is preliminary data.</text>
</comment>
<dbReference type="Proteomes" id="UP001610334">
    <property type="component" value="Unassembled WGS sequence"/>
</dbReference>
<keyword evidence="2" id="KW-1185">Reference proteome</keyword>
<proteinExistence type="predicted"/>
<reference evidence="1 2" key="1">
    <citation type="submission" date="2024-07" db="EMBL/GenBank/DDBJ databases">
        <title>Section-level genome sequencing and comparative genomics of Aspergillus sections Usti and Cavernicolus.</title>
        <authorList>
            <consortium name="Lawrence Berkeley National Laboratory"/>
            <person name="Nybo J.L."/>
            <person name="Vesth T.C."/>
            <person name="Theobald S."/>
            <person name="Frisvad J.C."/>
            <person name="Larsen T.O."/>
            <person name="Kjaerboelling I."/>
            <person name="Rothschild-Mancinelli K."/>
            <person name="Lyhne E.K."/>
            <person name="Kogle M.E."/>
            <person name="Barry K."/>
            <person name="Clum A."/>
            <person name="Na H."/>
            <person name="Ledsgaard L."/>
            <person name="Lin J."/>
            <person name="Lipzen A."/>
            <person name="Kuo A."/>
            <person name="Riley R."/>
            <person name="Mondo S."/>
            <person name="Labutti K."/>
            <person name="Haridas S."/>
            <person name="Pangalinan J."/>
            <person name="Salamov A.A."/>
            <person name="Simmons B.A."/>
            <person name="Magnuson J.K."/>
            <person name="Chen J."/>
            <person name="Drula E."/>
            <person name="Henrissat B."/>
            <person name="Wiebenga A."/>
            <person name="Lubbers R.J."/>
            <person name="Gomes A.C."/>
            <person name="Makela M.R."/>
            <person name="Stajich J."/>
            <person name="Grigoriev I.V."/>
            <person name="Mortensen U.H."/>
            <person name="De Vries R.P."/>
            <person name="Baker S.E."/>
            <person name="Andersen M.R."/>
        </authorList>
    </citation>
    <scope>NUCLEOTIDE SEQUENCE [LARGE SCALE GENOMIC DNA]</scope>
    <source>
        <strain evidence="1 2">CBS 588.65</strain>
    </source>
</reference>
<name>A0ABR4HNU3_9EURO</name>
<sequence length="160" mass="18136">MPVLKGLVPTQSLLRSMSLRRLSKQALAKGSEKSKGPKYLGGNLTGESHTELRNDLFKPITIRAETAEKAVGNEAGYEIFSTLKRLELKTQELQKSEREAWKYIRYLQEDVQELQERVLPLRLIRAKILDRIVGYTGGESGNLSQDKRVNTLESPQLPRT</sequence>
<evidence type="ECO:0000313" key="2">
    <source>
        <dbReference type="Proteomes" id="UP001610334"/>
    </source>
</evidence>
<evidence type="ECO:0000313" key="1">
    <source>
        <dbReference type="EMBL" id="KAL2817156.1"/>
    </source>
</evidence>